<dbReference type="Pfam" id="PF01535">
    <property type="entry name" value="PPR"/>
    <property type="match status" value="1"/>
</dbReference>
<dbReference type="Proteomes" id="UP000593562">
    <property type="component" value="Unassembled WGS sequence"/>
</dbReference>
<dbReference type="InterPro" id="IPR002885">
    <property type="entry name" value="PPR_rpt"/>
</dbReference>
<dbReference type="PANTHER" id="PTHR47926">
    <property type="entry name" value="PENTATRICOPEPTIDE REPEAT-CONTAINING PROTEIN"/>
    <property type="match status" value="1"/>
</dbReference>
<dbReference type="Pfam" id="PF12854">
    <property type="entry name" value="PPR_1"/>
    <property type="match status" value="1"/>
</dbReference>
<feature type="repeat" description="PPR" evidence="2">
    <location>
        <begin position="74"/>
        <end position="108"/>
    </location>
</feature>
<dbReference type="Gene3D" id="1.25.40.10">
    <property type="entry name" value="Tetratricopeptide repeat domain"/>
    <property type="match status" value="2"/>
</dbReference>
<dbReference type="PANTHER" id="PTHR47926:SF533">
    <property type="entry name" value="DYW DOMAIN-CONTAINING PROTEIN"/>
    <property type="match status" value="1"/>
</dbReference>
<evidence type="ECO:0000313" key="4">
    <source>
        <dbReference type="Proteomes" id="UP000593562"/>
    </source>
</evidence>
<evidence type="ECO:0000256" key="2">
    <source>
        <dbReference type="PROSITE-ProRule" id="PRU00708"/>
    </source>
</evidence>
<evidence type="ECO:0000313" key="3">
    <source>
        <dbReference type="EMBL" id="KAF5751140.1"/>
    </source>
</evidence>
<sequence length="193" mass="21785">MPIVALSIGLHFSRVIPKMVLLMNRGNEDLEEYRNVFDTMPAKNIVSLNLIAGYAENGRMDEARVLFEAMEDQHVVTWTSMIAGYCRAGDVEEVQYLFLGMPKRNVVSWTAMIGGFTWNGFHKEALLLFLEMQQKFDIRPSTVTFVSLAHACAGGSFPLLGKQLHTQLIVNSLEYDDYDSSCYGFCPWVLDDA</sequence>
<dbReference type="AlphaFoldDB" id="A0A7J7DXL7"/>
<keyword evidence="4" id="KW-1185">Reference proteome</keyword>
<dbReference type="InParanoid" id="A0A7J7DXL7"/>
<dbReference type="Pfam" id="PF13041">
    <property type="entry name" value="PPR_2"/>
    <property type="match status" value="1"/>
</dbReference>
<reference evidence="3 4" key="1">
    <citation type="journal article" date="2020" name="Nat. Commun.">
        <title>Genome of Tripterygium wilfordii and identification of cytochrome P450 involved in triptolide biosynthesis.</title>
        <authorList>
            <person name="Tu L."/>
            <person name="Su P."/>
            <person name="Zhang Z."/>
            <person name="Gao L."/>
            <person name="Wang J."/>
            <person name="Hu T."/>
            <person name="Zhou J."/>
            <person name="Zhang Y."/>
            <person name="Zhao Y."/>
            <person name="Liu Y."/>
            <person name="Song Y."/>
            <person name="Tong Y."/>
            <person name="Lu Y."/>
            <person name="Yang J."/>
            <person name="Xu C."/>
            <person name="Jia M."/>
            <person name="Peters R.J."/>
            <person name="Huang L."/>
            <person name="Gao W."/>
        </authorList>
    </citation>
    <scope>NUCLEOTIDE SEQUENCE [LARGE SCALE GENOMIC DNA]</scope>
    <source>
        <strain evidence="4">cv. XIE 37</strain>
        <tissue evidence="3">Leaf</tissue>
    </source>
</reference>
<dbReference type="PROSITE" id="PS51375">
    <property type="entry name" value="PPR"/>
    <property type="match status" value="1"/>
</dbReference>
<dbReference type="EMBL" id="JAAARO010000002">
    <property type="protein sequence ID" value="KAF5751140.1"/>
    <property type="molecule type" value="Genomic_DNA"/>
</dbReference>
<dbReference type="InterPro" id="IPR046960">
    <property type="entry name" value="PPR_At4g14850-like_plant"/>
</dbReference>
<evidence type="ECO:0000256" key="1">
    <source>
        <dbReference type="ARBA" id="ARBA00022737"/>
    </source>
</evidence>
<dbReference type="GO" id="GO:0009451">
    <property type="term" value="P:RNA modification"/>
    <property type="evidence" value="ECO:0007669"/>
    <property type="project" value="InterPro"/>
</dbReference>
<dbReference type="NCBIfam" id="TIGR00756">
    <property type="entry name" value="PPR"/>
    <property type="match status" value="3"/>
</dbReference>
<dbReference type="GO" id="GO:0003723">
    <property type="term" value="F:RNA binding"/>
    <property type="evidence" value="ECO:0007669"/>
    <property type="project" value="InterPro"/>
</dbReference>
<gene>
    <name evidence="3" type="ORF">HS088_TW02G00150</name>
</gene>
<dbReference type="InterPro" id="IPR011990">
    <property type="entry name" value="TPR-like_helical_dom_sf"/>
</dbReference>
<comment type="caution">
    <text evidence="3">The sequence shown here is derived from an EMBL/GenBank/DDBJ whole genome shotgun (WGS) entry which is preliminary data.</text>
</comment>
<keyword evidence="1" id="KW-0677">Repeat</keyword>
<accession>A0A7J7DXL7</accession>
<organism evidence="3 4">
    <name type="scientific">Tripterygium wilfordii</name>
    <name type="common">Thunder God vine</name>
    <dbReference type="NCBI Taxonomy" id="458696"/>
    <lineage>
        <taxon>Eukaryota</taxon>
        <taxon>Viridiplantae</taxon>
        <taxon>Streptophyta</taxon>
        <taxon>Embryophyta</taxon>
        <taxon>Tracheophyta</taxon>
        <taxon>Spermatophyta</taxon>
        <taxon>Magnoliopsida</taxon>
        <taxon>eudicotyledons</taxon>
        <taxon>Gunneridae</taxon>
        <taxon>Pentapetalae</taxon>
        <taxon>rosids</taxon>
        <taxon>fabids</taxon>
        <taxon>Celastrales</taxon>
        <taxon>Celastraceae</taxon>
        <taxon>Tripterygium</taxon>
    </lineage>
</organism>
<name>A0A7J7DXL7_TRIWF</name>
<protein>
    <submittedName>
        <fullName evidence="3">Putative Pentatricopeptide (PPR) repeat-containing protein</fullName>
    </submittedName>
</protein>
<proteinExistence type="predicted"/>